<evidence type="ECO:0000313" key="2">
    <source>
        <dbReference type="Proteomes" id="UP001576780"/>
    </source>
</evidence>
<dbReference type="Pfam" id="PF01724">
    <property type="entry name" value="DUF29"/>
    <property type="match status" value="1"/>
</dbReference>
<dbReference type="RefSeq" id="WP_413279776.1">
    <property type="nucleotide sequence ID" value="NZ_JBHFNT010000212.1"/>
</dbReference>
<sequence length="153" mass="18505">MSNLYEVDFYAWTQEQAELLRHQEWQKLDLANLIEEVESLGKQQRQELRNRLSILIGHLLKWEYQRERRSRSWLATIRVQRRDILRLMRDNPSLKPYLLEILPEAYENGKDLAVMETNLPYKTFPSVCGYVWEDILNDRFYPGEPSIELEEEF</sequence>
<gene>
    <name evidence="1" type="ORF">ACE1CA_23110</name>
</gene>
<organism evidence="1 2">
    <name type="scientific">Floridaenema evergladense BLCC-F167</name>
    <dbReference type="NCBI Taxonomy" id="3153639"/>
    <lineage>
        <taxon>Bacteria</taxon>
        <taxon>Bacillati</taxon>
        <taxon>Cyanobacteriota</taxon>
        <taxon>Cyanophyceae</taxon>
        <taxon>Oscillatoriophycideae</taxon>
        <taxon>Aerosakkonematales</taxon>
        <taxon>Aerosakkonemataceae</taxon>
        <taxon>Floridanema</taxon>
        <taxon>Floridanema evergladense</taxon>
    </lineage>
</organism>
<accession>A0ABV4WQQ9</accession>
<name>A0ABV4WQQ9_9CYAN</name>
<keyword evidence="2" id="KW-1185">Reference proteome</keyword>
<protein>
    <submittedName>
        <fullName evidence="1">DUF29 domain-containing protein</fullName>
    </submittedName>
</protein>
<dbReference type="PANTHER" id="PTHR34235:SF4">
    <property type="entry name" value="SLR0291 PROTEIN"/>
    <property type="match status" value="1"/>
</dbReference>
<dbReference type="PANTHER" id="PTHR34235">
    <property type="entry name" value="SLR1203 PROTEIN-RELATED"/>
    <property type="match status" value="1"/>
</dbReference>
<dbReference type="Gene3D" id="1.20.1220.20">
    <property type="entry name" value="Uncharcterised protein PF01724"/>
    <property type="match status" value="1"/>
</dbReference>
<evidence type="ECO:0000313" key="1">
    <source>
        <dbReference type="EMBL" id="MFB2837427.1"/>
    </source>
</evidence>
<proteinExistence type="predicted"/>
<comment type="caution">
    <text evidence="1">The sequence shown here is derived from an EMBL/GenBank/DDBJ whole genome shotgun (WGS) entry which is preliminary data.</text>
</comment>
<dbReference type="Proteomes" id="UP001576780">
    <property type="component" value="Unassembled WGS sequence"/>
</dbReference>
<dbReference type="InterPro" id="IPR002636">
    <property type="entry name" value="DUF29"/>
</dbReference>
<dbReference type="EMBL" id="JBHFNT010000212">
    <property type="protein sequence ID" value="MFB2837427.1"/>
    <property type="molecule type" value="Genomic_DNA"/>
</dbReference>
<reference evidence="1 2" key="1">
    <citation type="submission" date="2024-09" db="EMBL/GenBank/DDBJ databases">
        <title>Floridaenema gen nov. (Aerosakkonemataceae, Aerosakkonematales ord. nov., Cyanobacteria) from benthic tropical and subtropical fresh waters, with the description of four new species.</title>
        <authorList>
            <person name="Moretto J.A."/>
            <person name="Berthold D.E."/>
            <person name="Lefler F.W."/>
            <person name="Huang I.-S."/>
            <person name="Laughinghouse H. IV."/>
        </authorList>
    </citation>
    <scope>NUCLEOTIDE SEQUENCE [LARGE SCALE GENOMIC DNA]</scope>
    <source>
        <strain evidence="1 2">BLCC-F167</strain>
    </source>
</reference>